<organism evidence="1 2">
    <name type="scientific">Campylobacter jejuni subsp. doylei</name>
    <dbReference type="NCBI Taxonomy" id="32021"/>
    <lineage>
        <taxon>Bacteria</taxon>
        <taxon>Pseudomonadati</taxon>
        <taxon>Campylobacterota</taxon>
        <taxon>Epsilonproteobacteria</taxon>
        <taxon>Campylobacterales</taxon>
        <taxon>Campylobacteraceae</taxon>
        <taxon>Campylobacter</taxon>
    </lineage>
</organism>
<protein>
    <recommendedName>
        <fullName evidence="3">DUF1018 domain-containing protein</fullName>
    </recommendedName>
</protein>
<reference evidence="1 2" key="1">
    <citation type="submission" date="2018-12" db="EMBL/GenBank/DDBJ databases">
        <authorList>
            <consortium name="Pathogen Informatics"/>
        </authorList>
    </citation>
    <scope>NUCLEOTIDE SEQUENCE [LARGE SCALE GENOMIC DNA]</scope>
    <source>
        <strain evidence="1 2">NCTC11951</strain>
    </source>
</reference>
<evidence type="ECO:0000313" key="2">
    <source>
        <dbReference type="Proteomes" id="UP000275504"/>
    </source>
</evidence>
<dbReference type="EMBL" id="LR134359">
    <property type="protein sequence ID" value="VEG62969.1"/>
    <property type="molecule type" value="Genomic_DNA"/>
</dbReference>
<evidence type="ECO:0008006" key="3">
    <source>
        <dbReference type="Google" id="ProtNLM"/>
    </source>
</evidence>
<name>A0A448JE00_CAMJU</name>
<accession>A0A448JE00</accession>
<dbReference type="Proteomes" id="UP000275504">
    <property type="component" value="Chromosome"/>
</dbReference>
<dbReference type="AlphaFoldDB" id="A0A448JE00"/>
<evidence type="ECO:0000313" key="1">
    <source>
        <dbReference type="EMBL" id="VEG62969.1"/>
    </source>
</evidence>
<sequence>MSPKQAMLRKQLLAKIHMHKEYLYYKKIMLGKIFLALRFEVLSSKDLSIDELKILLDIFDGKIKDDVNFTPDFKGRLMLKKASSNKQFFYLKALLKQTKMPIFSFYKLCKKTLKNIYSLETLSKKDCTTMLVVLEKIAKTK</sequence>
<proteinExistence type="predicted"/>
<gene>
    <name evidence="1" type="ORF">NCTC11951_02120</name>
</gene>